<reference evidence="3 4" key="1">
    <citation type="submission" date="2024-09" db="EMBL/GenBank/DDBJ databases">
        <title>Chromosome-scale assembly of Riccia fluitans.</title>
        <authorList>
            <person name="Paukszto L."/>
            <person name="Sawicki J."/>
            <person name="Karawczyk K."/>
            <person name="Piernik-Szablinska J."/>
            <person name="Szczecinska M."/>
            <person name="Mazdziarz M."/>
        </authorList>
    </citation>
    <scope>NUCLEOTIDE SEQUENCE [LARGE SCALE GENOMIC DNA]</scope>
    <source>
        <strain evidence="3">Rf_01</strain>
        <tissue evidence="3">Aerial parts of the thallus</tissue>
    </source>
</reference>
<evidence type="ECO:0000256" key="2">
    <source>
        <dbReference type="SAM" id="MobiDB-lite"/>
    </source>
</evidence>
<evidence type="ECO:0000313" key="3">
    <source>
        <dbReference type="EMBL" id="KAL2651767.1"/>
    </source>
</evidence>
<dbReference type="EMBL" id="JBHFFA010000001">
    <property type="protein sequence ID" value="KAL2651767.1"/>
    <property type="molecule type" value="Genomic_DNA"/>
</dbReference>
<accession>A0ABD1ZJX7</accession>
<feature type="region of interest" description="Disordered" evidence="2">
    <location>
        <begin position="6"/>
        <end position="38"/>
    </location>
</feature>
<dbReference type="Proteomes" id="UP001605036">
    <property type="component" value="Unassembled WGS sequence"/>
</dbReference>
<feature type="compositionally biased region" description="Low complexity" evidence="2">
    <location>
        <begin position="16"/>
        <end position="33"/>
    </location>
</feature>
<name>A0ABD1ZJX7_9MARC</name>
<evidence type="ECO:0000256" key="1">
    <source>
        <dbReference type="SAM" id="Coils"/>
    </source>
</evidence>
<dbReference type="AlphaFoldDB" id="A0ABD1ZJX7"/>
<proteinExistence type="predicted"/>
<comment type="caution">
    <text evidence="3">The sequence shown here is derived from an EMBL/GenBank/DDBJ whole genome shotgun (WGS) entry which is preliminary data.</text>
</comment>
<feature type="coiled-coil region" evidence="1">
    <location>
        <begin position="126"/>
        <end position="227"/>
    </location>
</feature>
<keyword evidence="1" id="KW-0175">Coiled coil</keyword>
<organism evidence="3 4">
    <name type="scientific">Riccia fluitans</name>
    <dbReference type="NCBI Taxonomy" id="41844"/>
    <lineage>
        <taxon>Eukaryota</taxon>
        <taxon>Viridiplantae</taxon>
        <taxon>Streptophyta</taxon>
        <taxon>Embryophyta</taxon>
        <taxon>Marchantiophyta</taxon>
        <taxon>Marchantiopsida</taxon>
        <taxon>Marchantiidae</taxon>
        <taxon>Marchantiales</taxon>
        <taxon>Ricciaceae</taxon>
        <taxon>Riccia</taxon>
    </lineage>
</organism>
<gene>
    <name evidence="3" type="ORF">R1flu_019895</name>
</gene>
<keyword evidence="4" id="KW-1185">Reference proteome</keyword>
<evidence type="ECO:0000313" key="4">
    <source>
        <dbReference type="Proteomes" id="UP001605036"/>
    </source>
</evidence>
<protein>
    <submittedName>
        <fullName evidence="3">Uncharacterized protein</fullName>
    </submittedName>
</protein>
<sequence>MAFVTFGKKKVSNSLQHQQQQLRQPLHQEQRQPSSDESYAAAVLFQQQQCPDTKAAQSDLEGFRLAEAEADAGAVFRDEVVREASGFGYQDSEDAPREQELVGMEAEGISQLLEHNLALRRNFDNLKQLHLHLAEANAQLQEAFLKMQAEKARVEGGLMHHNALQHDKEVLQAEVEEMKVRHSKELENLRAEREEISGIAVALEQKNRSLEKKIAVMKGDNKELNHKLEVVRYGHDDRQEKDQALNSKYAAELEYARELSLVKGDDQNYRQLASALAHKFLTCVLKIKADIVRC</sequence>